<feature type="transmembrane region" description="Helical" evidence="8">
    <location>
        <begin position="12"/>
        <end position="34"/>
    </location>
</feature>
<evidence type="ECO:0000313" key="11">
    <source>
        <dbReference type="Proteomes" id="UP000887568"/>
    </source>
</evidence>
<protein>
    <recommendedName>
        <fullName evidence="9">G-protein coupled receptors family 1 profile domain-containing protein</fullName>
    </recommendedName>
</protein>
<sequence length="348" mass="38875">MPDIAEPNSILIGVEISLGIVGLIGNLLVAVAIVRSKSLHSLTHYFLLNLAIADSLVCVTGIVSSRFSILYIVCRQDTLSWHAVAAYTFLKRCIPEQSVLSLLLVTFERYIGIVHSLRHRSFFMRRRVIVLICFVWFTPVLVETRPSVWLLLRIQTLNCSEPEFVSNPDPNPYLHGIGFVILSALLLFAAPAAAMIWMYVQIVRDLKQSARRRQNLGMQGCYPAELHRARQRLTHTLLLVTAAFLALILPERVVSLVATAIFNNTSSESYGIALQCAVILSLINSAINPVLYGLKYDRFQQAIVSTFCCRSNTAVNQSNPHAKMNVQPLAPPQLRKLRTSPIYCETSV</sequence>
<dbReference type="RefSeq" id="XP_038046439.1">
    <property type="nucleotide sequence ID" value="XM_038190511.1"/>
</dbReference>
<dbReference type="PANTHER" id="PTHR24243:SF224">
    <property type="entry name" value="G-PROTEIN COUPLED RECEPTOR 19-RELATED"/>
    <property type="match status" value="1"/>
</dbReference>
<evidence type="ECO:0000256" key="6">
    <source>
        <dbReference type="ARBA" id="ARBA00023170"/>
    </source>
</evidence>
<evidence type="ECO:0000259" key="9">
    <source>
        <dbReference type="PROSITE" id="PS50262"/>
    </source>
</evidence>
<evidence type="ECO:0000256" key="4">
    <source>
        <dbReference type="ARBA" id="ARBA00023040"/>
    </source>
</evidence>
<dbReference type="SUPFAM" id="SSF81321">
    <property type="entry name" value="Family A G protein-coupled receptor-like"/>
    <property type="match status" value="1"/>
</dbReference>
<dbReference type="PROSITE" id="PS50262">
    <property type="entry name" value="G_PROTEIN_RECEP_F1_2"/>
    <property type="match status" value="1"/>
</dbReference>
<dbReference type="InterPro" id="IPR000276">
    <property type="entry name" value="GPCR_Rhodpsn"/>
</dbReference>
<dbReference type="AlphaFoldDB" id="A0A913Z3R4"/>
<dbReference type="PANTHER" id="PTHR24243">
    <property type="entry name" value="G-PROTEIN COUPLED RECEPTOR"/>
    <property type="match status" value="1"/>
</dbReference>
<dbReference type="PRINTS" id="PR00237">
    <property type="entry name" value="GPCRRHODOPSN"/>
</dbReference>
<keyword evidence="5 8" id="KW-0472">Membrane</keyword>
<organism evidence="10 11">
    <name type="scientific">Patiria miniata</name>
    <name type="common">Bat star</name>
    <name type="synonym">Asterina miniata</name>
    <dbReference type="NCBI Taxonomy" id="46514"/>
    <lineage>
        <taxon>Eukaryota</taxon>
        <taxon>Metazoa</taxon>
        <taxon>Echinodermata</taxon>
        <taxon>Eleutherozoa</taxon>
        <taxon>Asterozoa</taxon>
        <taxon>Asteroidea</taxon>
        <taxon>Valvatacea</taxon>
        <taxon>Valvatida</taxon>
        <taxon>Asterinidae</taxon>
        <taxon>Patiria</taxon>
    </lineage>
</organism>
<keyword evidence="7" id="KW-0807">Transducer</keyword>
<dbReference type="Gene3D" id="1.20.1070.10">
    <property type="entry name" value="Rhodopsin 7-helix transmembrane proteins"/>
    <property type="match status" value="1"/>
</dbReference>
<evidence type="ECO:0000256" key="3">
    <source>
        <dbReference type="ARBA" id="ARBA00022989"/>
    </source>
</evidence>
<evidence type="ECO:0000256" key="2">
    <source>
        <dbReference type="ARBA" id="ARBA00022692"/>
    </source>
</evidence>
<feature type="transmembrane region" description="Helical" evidence="8">
    <location>
        <begin position="129"/>
        <end position="152"/>
    </location>
</feature>
<proteinExistence type="predicted"/>
<comment type="subcellular location">
    <subcellularLocation>
        <location evidence="1">Membrane</location>
        <topology evidence="1">Multi-pass membrane protein</topology>
    </subcellularLocation>
</comment>
<dbReference type="Pfam" id="PF00001">
    <property type="entry name" value="7tm_1"/>
    <property type="match status" value="1"/>
</dbReference>
<evidence type="ECO:0000256" key="1">
    <source>
        <dbReference type="ARBA" id="ARBA00004141"/>
    </source>
</evidence>
<dbReference type="GO" id="GO:0005886">
    <property type="term" value="C:plasma membrane"/>
    <property type="evidence" value="ECO:0007669"/>
    <property type="project" value="TreeGrafter"/>
</dbReference>
<dbReference type="GO" id="GO:0004930">
    <property type="term" value="F:G protein-coupled receptor activity"/>
    <property type="evidence" value="ECO:0007669"/>
    <property type="project" value="UniProtKB-KW"/>
</dbReference>
<accession>A0A913Z3R4</accession>
<feature type="domain" description="G-protein coupled receptors family 1 profile" evidence="9">
    <location>
        <begin position="25"/>
        <end position="292"/>
    </location>
</feature>
<reference evidence="10" key="1">
    <citation type="submission" date="2022-11" db="UniProtKB">
        <authorList>
            <consortium name="EnsemblMetazoa"/>
        </authorList>
    </citation>
    <scope>IDENTIFICATION</scope>
</reference>
<feature type="transmembrane region" description="Helical" evidence="8">
    <location>
        <begin position="237"/>
        <end position="260"/>
    </location>
</feature>
<dbReference type="GeneID" id="119720704"/>
<keyword evidence="2 8" id="KW-0812">Transmembrane</keyword>
<feature type="transmembrane region" description="Helical" evidence="8">
    <location>
        <begin position="272"/>
        <end position="294"/>
    </location>
</feature>
<dbReference type="CDD" id="cd00637">
    <property type="entry name" value="7tm_classA_rhodopsin-like"/>
    <property type="match status" value="1"/>
</dbReference>
<feature type="transmembrane region" description="Helical" evidence="8">
    <location>
        <begin position="172"/>
        <end position="200"/>
    </location>
</feature>
<dbReference type="OMA" id="DSLVCVT"/>
<feature type="transmembrane region" description="Helical" evidence="8">
    <location>
        <begin position="46"/>
        <end position="73"/>
    </location>
</feature>
<dbReference type="Proteomes" id="UP000887568">
    <property type="component" value="Unplaced"/>
</dbReference>
<keyword evidence="11" id="KW-1185">Reference proteome</keyword>
<name>A0A913Z3R4_PATMI</name>
<keyword evidence="3 8" id="KW-1133">Transmembrane helix</keyword>
<dbReference type="InterPro" id="IPR017452">
    <property type="entry name" value="GPCR_Rhodpsn_7TM"/>
</dbReference>
<evidence type="ECO:0000256" key="7">
    <source>
        <dbReference type="ARBA" id="ARBA00023224"/>
    </source>
</evidence>
<dbReference type="OrthoDB" id="5864054at2759"/>
<keyword evidence="6" id="KW-0675">Receptor</keyword>
<dbReference type="EnsemblMetazoa" id="XM_038190511.1">
    <property type="protein sequence ID" value="XP_038046439.1"/>
    <property type="gene ID" value="LOC119720704"/>
</dbReference>
<evidence type="ECO:0000313" key="10">
    <source>
        <dbReference type="EnsemblMetazoa" id="XP_038046439.1"/>
    </source>
</evidence>
<keyword evidence="4" id="KW-0297">G-protein coupled receptor</keyword>
<evidence type="ECO:0000256" key="5">
    <source>
        <dbReference type="ARBA" id="ARBA00023136"/>
    </source>
</evidence>
<evidence type="ECO:0000256" key="8">
    <source>
        <dbReference type="SAM" id="Phobius"/>
    </source>
</evidence>